<gene>
    <name evidence="10" type="ORF">GCM10009747_00580</name>
</gene>
<comment type="catalytic activity">
    <reaction evidence="7">
        <text>(6S)-5,6,7,8-tetrahydrofolate + NADP(+) = 7,8-dihydrofolate + NADPH + H(+)</text>
        <dbReference type="Rhea" id="RHEA:15009"/>
        <dbReference type="ChEBI" id="CHEBI:15378"/>
        <dbReference type="ChEBI" id="CHEBI:57451"/>
        <dbReference type="ChEBI" id="CHEBI:57453"/>
        <dbReference type="ChEBI" id="CHEBI:57783"/>
        <dbReference type="ChEBI" id="CHEBI:58349"/>
        <dbReference type="EC" id="1.5.1.3"/>
    </reaction>
</comment>
<dbReference type="RefSeq" id="WP_232496529.1">
    <property type="nucleotide sequence ID" value="NZ_BAAANH010000001.1"/>
</dbReference>
<keyword evidence="4 7" id="KW-0554">One-carbon metabolism</keyword>
<keyword evidence="11" id="KW-1185">Reference proteome</keyword>
<evidence type="ECO:0000313" key="10">
    <source>
        <dbReference type="EMBL" id="GAA1747470.1"/>
    </source>
</evidence>
<dbReference type="PROSITE" id="PS00075">
    <property type="entry name" value="DHFR_1"/>
    <property type="match status" value="1"/>
</dbReference>
<dbReference type="SUPFAM" id="SSF53597">
    <property type="entry name" value="Dihydrofolate reductase-like"/>
    <property type="match status" value="1"/>
</dbReference>
<evidence type="ECO:0000256" key="6">
    <source>
        <dbReference type="ARBA" id="ARBA00023002"/>
    </source>
</evidence>
<keyword evidence="5 7" id="KW-0521">NADP</keyword>
<name>A0ABN2K3S3_9MICO</name>
<evidence type="ECO:0000256" key="8">
    <source>
        <dbReference type="RuleBase" id="RU004474"/>
    </source>
</evidence>
<dbReference type="PRINTS" id="PR00070">
    <property type="entry name" value="DHFR"/>
</dbReference>
<comment type="pathway">
    <text evidence="1 7">Cofactor biosynthesis; tetrahydrofolate biosynthesis; 5,6,7,8-tetrahydrofolate from 7,8-dihydrofolate: step 1/1.</text>
</comment>
<comment type="function">
    <text evidence="7">Key enzyme in folate metabolism. Catalyzes an essential reaction for de novo glycine and purine synthesis, and for DNA precursor synthesis.</text>
</comment>
<evidence type="ECO:0000259" key="9">
    <source>
        <dbReference type="PROSITE" id="PS51330"/>
    </source>
</evidence>
<dbReference type="PANTHER" id="PTHR48069:SF3">
    <property type="entry name" value="DIHYDROFOLATE REDUCTASE"/>
    <property type="match status" value="1"/>
</dbReference>
<dbReference type="CDD" id="cd00209">
    <property type="entry name" value="DHFR"/>
    <property type="match status" value="1"/>
</dbReference>
<proteinExistence type="inferred from homology"/>
<evidence type="ECO:0000313" key="11">
    <source>
        <dbReference type="Proteomes" id="UP001500506"/>
    </source>
</evidence>
<evidence type="ECO:0000256" key="2">
    <source>
        <dbReference type="ARBA" id="ARBA00009539"/>
    </source>
</evidence>
<evidence type="ECO:0000256" key="7">
    <source>
        <dbReference type="PIRNR" id="PIRNR000194"/>
    </source>
</evidence>
<comment type="similarity">
    <text evidence="2 7 8">Belongs to the dihydrofolate reductase family.</text>
</comment>
<dbReference type="PANTHER" id="PTHR48069">
    <property type="entry name" value="DIHYDROFOLATE REDUCTASE"/>
    <property type="match status" value="1"/>
</dbReference>
<dbReference type="InterPro" id="IPR012259">
    <property type="entry name" value="DHFR"/>
</dbReference>
<evidence type="ECO:0000256" key="1">
    <source>
        <dbReference type="ARBA" id="ARBA00004903"/>
    </source>
</evidence>
<accession>A0ABN2K3S3</accession>
<organism evidence="10 11">
    <name type="scientific">Agromyces humatus</name>
    <dbReference type="NCBI Taxonomy" id="279573"/>
    <lineage>
        <taxon>Bacteria</taxon>
        <taxon>Bacillati</taxon>
        <taxon>Actinomycetota</taxon>
        <taxon>Actinomycetes</taxon>
        <taxon>Micrococcales</taxon>
        <taxon>Microbacteriaceae</taxon>
        <taxon>Agromyces</taxon>
    </lineage>
</organism>
<keyword evidence="6 7" id="KW-0560">Oxidoreductase</keyword>
<dbReference type="Pfam" id="PF00186">
    <property type="entry name" value="DHFR_1"/>
    <property type="match status" value="1"/>
</dbReference>
<evidence type="ECO:0000256" key="4">
    <source>
        <dbReference type="ARBA" id="ARBA00022563"/>
    </source>
</evidence>
<protein>
    <recommendedName>
        <fullName evidence="3 7">Dihydrofolate reductase</fullName>
        <ecNumber evidence="3 7">1.5.1.3</ecNumber>
    </recommendedName>
</protein>
<dbReference type="Gene3D" id="3.40.430.10">
    <property type="entry name" value="Dihydrofolate Reductase, subunit A"/>
    <property type="match status" value="1"/>
</dbReference>
<dbReference type="EC" id="1.5.1.3" evidence="3 7"/>
<comment type="caution">
    <text evidence="10">The sequence shown here is derived from an EMBL/GenBank/DDBJ whole genome shotgun (WGS) entry which is preliminary data.</text>
</comment>
<dbReference type="Proteomes" id="UP001500506">
    <property type="component" value="Unassembled WGS sequence"/>
</dbReference>
<sequence>MSAAAAPRIGLIWAEAEGGVIGRGGGMPWHVPEDLAHFKQVTLGSPVVMGRATWESLPPRFRPLPGRRNVVVTRQRDWASEGAVVAASVDAALALAAAPLAARDSPPDRVWVIGGAQLFAATLSLADRIEVTELRHSHDSPFTPTAADVLAPDIDSAFRLIAVEPDSGAHTSTSGIRYRFLTYTRV</sequence>
<dbReference type="PIRSF" id="PIRSF000194">
    <property type="entry name" value="DHFR"/>
    <property type="match status" value="1"/>
</dbReference>
<dbReference type="InterPro" id="IPR024072">
    <property type="entry name" value="DHFR-like_dom_sf"/>
</dbReference>
<feature type="domain" description="DHFR" evidence="9">
    <location>
        <begin position="8"/>
        <end position="185"/>
    </location>
</feature>
<dbReference type="EMBL" id="BAAANH010000001">
    <property type="protein sequence ID" value="GAA1747470.1"/>
    <property type="molecule type" value="Genomic_DNA"/>
</dbReference>
<evidence type="ECO:0000256" key="3">
    <source>
        <dbReference type="ARBA" id="ARBA00012856"/>
    </source>
</evidence>
<evidence type="ECO:0000256" key="5">
    <source>
        <dbReference type="ARBA" id="ARBA00022857"/>
    </source>
</evidence>
<dbReference type="InterPro" id="IPR001796">
    <property type="entry name" value="DHFR_dom"/>
</dbReference>
<dbReference type="InterPro" id="IPR017925">
    <property type="entry name" value="DHFR_CS"/>
</dbReference>
<reference evidence="10 11" key="1">
    <citation type="journal article" date="2019" name="Int. J. Syst. Evol. Microbiol.">
        <title>The Global Catalogue of Microorganisms (GCM) 10K type strain sequencing project: providing services to taxonomists for standard genome sequencing and annotation.</title>
        <authorList>
            <consortium name="The Broad Institute Genomics Platform"/>
            <consortium name="The Broad Institute Genome Sequencing Center for Infectious Disease"/>
            <person name="Wu L."/>
            <person name="Ma J."/>
        </authorList>
    </citation>
    <scope>NUCLEOTIDE SEQUENCE [LARGE SCALE GENOMIC DNA]</scope>
    <source>
        <strain evidence="10 11">JCM 14319</strain>
    </source>
</reference>
<dbReference type="PROSITE" id="PS51330">
    <property type="entry name" value="DHFR_2"/>
    <property type="match status" value="1"/>
</dbReference>